<dbReference type="HOGENOM" id="CLU_2228272_0_0_1"/>
<name>A0A0D3I089_EMIH1</name>
<reference evidence="2" key="2">
    <citation type="submission" date="2024-10" db="UniProtKB">
        <authorList>
            <consortium name="EnsemblProtists"/>
        </authorList>
    </citation>
    <scope>IDENTIFICATION</scope>
</reference>
<dbReference type="PaxDb" id="2903-EOD04674"/>
<feature type="region of interest" description="Disordered" evidence="1">
    <location>
        <begin position="19"/>
        <end position="57"/>
    </location>
</feature>
<dbReference type="Proteomes" id="UP000013827">
    <property type="component" value="Unassembled WGS sequence"/>
</dbReference>
<dbReference type="AlphaFoldDB" id="A0A0D3I089"/>
<evidence type="ECO:0000256" key="1">
    <source>
        <dbReference type="SAM" id="MobiDB-lite"/>
    </source>
</evidence>
<accession>A0A0D3I089</accession>
<feature type="compositionally biased region" description="Polar residues" evidence="1">
    <location>
        <begin position="22"/>
        <end position="33"/>
    </location>
</feature>
<dbReference type="EnsemblProtists" id="EOD04674">
    <property type="protein sequence ID" value="EOD04674"/>
    <property type="gene ID" value="EMIHUDRAFT_220771"/>
</dbReference>
<sequence>MPPPSTACSSPADLAPPGHWCNGTQLVRSSEPPQTLVRRGLSGAGDADGADDSLFPSAAIHGHGSRRLEAGGLSYDCNTCTGAATPWCGGCYWKAKSHFEDNGAGR</sequence>
<proteinExistence type="predicted"/>
<evidence type="ECO:0000313" key="2">
    <source>
        <dbReference type="EnsemblProtists" id="EOD04674"/>
    </source>
</evidence>
<evidence type="ECO:0000313" key="3">
    <source>
        <dbReference type="Proteomes" id="UP000013827"/>
    </source>
</evidence>
<keyword evidence="3" id="KW-1185">Reference proteome</keyword>
<reference evidence="3" key="1">
    <citation type="journal article" date="2013" name="Nature">
        <title>Pan genome of the phytoplankton Emiliania underpins its global distribution.</title>
        <authorList>
            <person name="Read B.A."/>
            <person name="Kegel J."/>
            <person name="Klute M.J."/>
            <person name="Kuo A."/>
            <person name="Lefebvre S.C."/>
            <person name="Maumus F."/>
            <person name="Mayer C."/>
            <person name="Miller J."/>
            <person name="Monier A."/>
            <person name="Salamov A."/>
            <person name="Young J."/>
            <person name="Aguilar M."/>
            <person name="Claverie J.M."/>
            <person name="Frickenhaus S."/>
            <person name="Gonzalez K."/>
            <person name="Herman E.K."/>
            <person name="Lin Y.C."/>
            <person name="Napier J."/>
            <person name="Ogata H."/>
            <person name="Sarno A.F."/>
            <person name="Shmutz J."/>
            <person name="Schroeder D."/>
            <person name="de Vargas C."/>
            <person name="Verret F."/>
            <person name="von Dassow P."/>
            <person name="Valentin K."/>
            <person name="Van de Peer Y."/>
            <person name="Wheeler G."/>
            <person name="Dacks J.B."/>
            <person name="Delwiche C.F."/>
            <person name="Dyhrman S.T."/>
            <person name="Glockner G."/>
            <person name="John U."/>
            <person name="Richards T."/>
            <person name="Worden A.Z."/>
            <person name="Zhang X."/>
            <person name="Grigoriev I.V."/>
            <person name="Allen A.E."/>
            <person name="Bidle K."/>
            <person name="Borodovsky M."/>
            <person name="Bowler C."/>
            <person name="Brownlee C."/>
            <person name="Cock J.M."/>
            <person name="Elias M."/>
            <person name="Gladyshev V.N."/>
            <person name="Groth M."/>
            <person name="Guda C."/>
            <person name="Hadaegh A."/>
            <person name="Iglesias-Rodriguez M.D."/>
            <person name="Jenkins J."/>
            <person name="Jones B.M."/>
            <person name="Lawson T."/>
            <person name="Leese F."/>
            <person name="Lindquist E."/>
            <person name="Lobanov A."/>
            <person name="Lomsadze A."/>
            <person name="Malik S.B."/>
            <person name="Marsh M.E."/>
            <person name="Mackinder L."/>
            <person name="Mock T."/>
            <person name="Mueller-Roeber B."/>
            <person name="Pagarete A."/>
            <person name="Parker M."/>
            <person name="Probert I."/>
            <person name="Quesneville H."/>
            <person name="Raines C."/>
            <person name="Rensing S.A."/>
            <person name="Riano-Pachon D.M."/>
            <person name="Richier S."/>
            <person name="Rokitta S."/>
            <person name="Shiraiwa Y."/>
            <person name="Soanes D.M."/>
            <person name="van der Giezen M."/>
            <person name="Wahlund T.M."/>
            <person name="Williams B."/>
            <person name="Wilson W."/>
            <person name="Wolfe G."/>
            <person name="Wurch L.L."/>
        </authorList>
    </citation>
    <scope>NUCLEOTIDE SEQUENCE</scope>
</reference>
<dbReference type="GeneID" id="17250841"/>
<dbReference type="RefSeq" id="XP_005757103.1">
    <property type="nucleotide sequence ID" value="XM_005757046.1"/>
</dbReference>
<dbReference type="KEGG" id="ehx:EMIHUDRAFT_220771"/>
<organism evidence="2 3">
    <name type="scientific">Emiliania huxleyi (strain CCMP1516)</name>
    <dbReference type="NCBI Taxonomy" id="280463"/>
    <lineage>
        <taxon>Eukaryota</taxon>
        <taxon>Haptista</taxon>
        <taxon>Haptophyta</taxon>
        <taxon>Prymnesiophyceae</taxon>
        <taxon>Isochrysidales</taxon>
        <taxon>Noelaerhabdaceae</taxon>
        <taxon>Emiliania</taxon>
    </lineage>
</organism>
<protein>
    <submittedName>
        <fullName evidence="2">Uncharacterized protein</fullName>
    </submittedName>
</protein>